<organism evidence="3 4">
    <name type="scientific">Terricaulis silvestris</name>
    <dbReference type="NCBI Taxonomy" id="2686094"/>
    <lineage>
        <taxon>Bacteria</taxon>
        <taxon>Pseudomonadati</taxon>
        <taxon>Pseudomonadota</taxon>
        <taxon>Alphaproteobacteria</taxon>
        <taxon>Caulobacterales</taxon>
        <taxon>Caulobacteraceae</taxon>
        <taxon>Terricaulis</taxon>
    </lineage>
</organism>
<evidence type="ECO:0000256" key="2">
    <source>
        <dbReference type="SAM" id="MobiDB-lite"/>
    </source>
</evidence>
<evidence type="ECO:0000256" key="1">
    <source>
        <dbReference type="HAMAP-Rule" id="MF_00676"/>
    </source>
</evidence>
<comment type="similarity">
    <text evidence="1">Belongs to the UPF0260 family.</text>
</comment>
<dbReference type="RefSeq" id="WP_158766563.1">
    <property type="nucleotide sequence ID" value="NZ_CP047045.1"/>
</dbReference>
<dbReference type="InterPro" id="IPR008228">
    <property type="entry name" value="UCP006173"/>
</dbReference>
<keyword evidence="4" id="KW-1185">Reference proteome</keyword>
<protein>
    <recommendedName>
        <fullName evidence="1">UPF0260 protein DSM104635_02575</fullName>
    </recommendedName>
</protein>
<dbReference type="Pfam" id="PF03692">
    <property type="entry name" value="CxxCxxCC"/>
    <property type="match status" value="1"/>
</dbReference>
<sequence length="186" mass="21725">MTKTTLLDYQNSRRKRDATADAAPLEPGYWRRKTLTQMNEREWEALCDRCSKCCVISIEDTDTNVLYLTDVSCKLFDTKTCGCSDYANRKQYVPDCVKLTPKNVPKLDWLPRTCAYRLVAEGKDLYWWHPLISGDPETVHTSNASVRDKTRPEGRLKMAGLIKRITKWPDPMERPPSKPRRKRERR</sequence>
<dbReference type="EMBL" id="CP047045">
    <property type="protein sequence ID" value="QGZ95724.1"/>
    <property type="molecule type" value="Genomic_DNA"/>
</dbReference>
<reference evidence="4" key="1">
    <citation type="submission" date="2019-12" db="EMBL/GenBank/DDBJ databases">
        <title>Complete genome of Terracaulis silvestris 0127_4.</title>
        <authorList>
            <person name="Vieira S."/>
            <person name="Riedel T."/>
            <person name="Sproer C."/>
            <person name="Pascual J."/>
            <person name="Boedeker C."/>
            <person name="Overmann J."/>
        </authorList>
    </citation>
    <scope>NUCLEOTIDE SEQUENCE [LARGE SCALE GENOMIC DNA]</scope>
    <source>
        <strain evidence="4">0127_4</strain>
    </source>
</reference>
<evidence type="ECO:0000313" key="3">
    <source>
        <dbReference type="EMBL" id="QGZ95724.1"/>
    </source>
</evidence>
<dbReference type="KEGG" id="tsv:DSM104635_02575"/>
<accession>A0A6I6MT45</accession>
<proteinExistence type="inferred from homology"/>
<dbReference type="PANTHER" id="PTHR37421">
    <property type="entry name" value="UPF0260 PROTEIN YCGN"/>
    <property type="match status" value="1"/>
</dbReference>
<dbReference type="NCBIfam" id="NF003507">
    <property type="entry name" value="PRK05170.2-5"/>
    <property type="match status" value="1"/>
</dbReference>
<dbReference type="Proteomes" id="UP000431269">
    <property type="component" value="Chromosome"/>
</dbReference>
<dbReference type="InterPro" id="IPR005358">
    <property type="entry name" value="Puta_zinc/iron-chelating_dom"/>
</dbReference>
<feature type="compositionally biased region" description="Basic residues" evidence="2">
    <location>
        <begin position="177"/>
        <end position="186"/>
    </location>
</feature>
<dbReference type="NCBIfam" id="NF003501">
    <property type="entry name" value="PRK05170.1-5"/>
    <property type="match status" value="1"/>
</dbReference>
<evidence type="ECO:0000313" key="4">
    <source>
        <dbReference type="Proteomes" id="UP000431269"/>
    </source>
</evidence>
<dbReference type="PANTHER" id="PTHR37421:SF1">
    <property type="entry name" value="UPF0260 PROTEIN YCGN"/>
    <property type="match status" value="1"/>
</dbReference>
<name>A0A6I6MT45_9CAUL</name>
<gene>
    <name evidence="3" type="ORF">DSM104635_02575</name>
</gene>
<dbReference type="HAMAP" id="MF_00676">
    <property type="entry name" value="UPF0260"/>
    <property type="match status" value="1"/>
</dbReference>
<feature type="region of interest" description="Disordered" evidence="2">
    <location>
        <begin position="167"/>
        <end position="186"/>
    </location>
</feature>
<dbReference type="AlphaFoldDB" id="A0A6I6MT45"/>